<keyword evidence="1" id="KW-0812">Transmembrane</keyword>
<gene>
    <name evidence="2" type="ORF">DXA38_03660</name>
</gene>
<protein>
    <submittedName>
        <fullName evidence="2">Uncharacterized protein</fullName>
    </submittedName>
</protein>
<evidence type="ECO:0000313" key="2">
    <source>
        <dbReference type="EMBL" id="RGC18068.1"/>
    </source>
</evidence>
<reference evidence="2 3" key="1">
    <citation type="submission" date="2018-08" db="EMBL/GenBank/DDBJ databases">
        <title>A genome reference for cultivated species of the human gut microbiota.</title>
        <authorList>
            <person name="Zou Y."/>
            <person name="Xue W."/>
            <person name="Luo G."/>
        </authorList>
    </citation>
    <scope>NUCLEOTIDE SEQUENCE [LARGE SCALE GENOMIC DNA]</scope>
    <source>
        <strain evidence="2 3">OF01-2LB</strain>
    </source>
</reference>
<feature type="transmembrane region" description="Helical" evidence="1">
    <location>
        <begin position="55"/>
        <end position="76"/>
    </location>
</feature>
<organism evidence="2 3">
    <name type="scientific">Clostridium innocuum</name>
    <dbReference type="NCBI Taxonomy" id="1522"/>
    <lineage>
        <taxon>Bacteria</taxon>
        <taxon>Bacillati</taxon>
        <taxon>Bacillota</taxon>
        <taxon>Clostridia</taxon>
        <taxon>Eubacteriales</taxon>
        <taxon>Clostridiaceae</taxon>
        <taxon>Clostridium</taxon>
    </lineage>
</organism>
<dbReference type="AlphaFoldDB" id="A0A3E2W372"/>
<sequence>MQVLFIYIHIFTEKFEKAERIWMDFGICKQRMDINLAGVRWEISGCREGRMNQILLLKHVGAGVHHLLICFMMIFVDFNFTE</sequence>
<evidence type="ECO:0000256" key="1">
    <source>
        <dbReference type="SAM" id="Phobius"/>
    </source>
</evidence>
<accession>A0A3E2W372</accession>
<comment type="caution">
    <text evidence="2">The sequence shown here is derived from an EMBL/GenBank/DDBJ whole genome shotgun (WGS) entry which is preliminary data.</text>
</comment>
<keyword evidence="1" id="KW-0472">Membrane</keyword>
<proteinExistence type="predicted"/>
<dbReference type="EMBL" id="QVEV01000003">
    <property type="protein sequence ID" value="RGC18068.1"/>
    <property type="molecule type" value="Genomic_DNA"/>
</dbReference>
<dbReference type="Proteomes" id="UP000260025">
    <property type="component" value="Unassembled WGS sequence"/>
</dbReference>
<evidence type="ECO:0000313" key="3">
    <source>
        <dbReference type="Proteomes" id="UP000260025"/>
    </source>
</evidence>
<name>A0A3E2W372_CLOIN</name>
<keyword evidence="1" id="KW-1133">Transmembrane helix</keyword>